<accession>A0A7K0CLP9</accession>
<evidence type="ECO:0000256" key="1">
    <source>
        <dbReference type="SAM" id="MobiDB-lite"/>
    </source>
</evidence>
<reference evidence="3 4" key="1">
    <citation type="submission" date="2019-10" db="EMBL/GenBank/DDBJ databases">
        <title>Streptomyces smaragdinus sp. nov. and Streptomyces fabii sp. nov., isolated from the gut of fungus growing-termite Macrotermes natalensis.</title>
        <authorList>
            <person name="Schwitalla J."/>
            <person name="Benndorf R."/>
            <person name="Martin K."/>
            <person name="De Beer W."/>
            <person name="Kaster A.-K."/>
            <person name="Vollmers J."/>
            <person name="Poulsen M."/>
            <person name="Beemelmanns C."/>
        </authorList>
    </citation>
    <scope>NUCLEOTIDE SEQUENCE [LARGE SCALE GENOMIC DNA]</scope>
    <source>
        <strain evidence="3 4">RB5</strain>
    </source>
</reference>
<feature type="domain" description="Peptidoglycan binding-like" evidence="2">
    <location>
        <begin position="179"/>
        <end position="232"/>
    </location>
</feature>
<proteinExistence type="predicted"/>
<dbReference type="RefSeq" id="WP_153455082.1">
    <property type="nucleotide sequence ID" value="NZ_WEGJ01000021.1"/>
</dbReference>
<organism evidence="3 4">
    <name type="scientific">Streptomyces smaragdinus</name>
    <dbReference type="NCBI Taxonomy" id="2585196"/>
    <lineage>
        <taxon>Bacteria</taxon>
        <taxon>Bacillati</taxon>
        <taxon>Actinomycetota</taxon>
        <taxon>Actinomycetes</taxon>
        <taxon>Kitasatosporales</taxon>
        <taxon>Streptomycetaceae</taxon>
        <taxon>Streptomyces</taxon>
    </lineage>
</organism>
<evidence type="ECO:0000313" key="4">
    <source>
        <dbReference type="Proteomes" id="UP000466345"/>
    </source>
</evidence>
<feature type="domain" description="Peptidoglycan binding-like" evidence="2">
    <location>
        <begin position="246"/>
        <end position="298"/>
    </location>
</feature>
<evidence type="ECO:0000259" key="2">
    <source>
        <dbReference type="Pfam" id="PF01471"/>
    </source>
</evidence>
<dbReference type="InterPro" id="IPR006311">
    <property type="entry name" value="TAT_signal"/>
</dbReference>
<comment type="caution">
    <text evidence="3">The sequence shown here is derived from an EMBL/GenBank/DDBJ whole genome shotgun (WGS) entry which is preliminary data.</text>
</comment>
<gene>
    <name evidence="3" type="ORF">SRB5_45850</name>
</gene>
<dbReference type="Gene3D" id="1.10.101.10">
    <property type="entry name" value="PGBD-like superfamily/PGBD"/>
    <property type="match status" value="2"/>
</dbReference>
<name>A0A7K0CLP9_9ACTN</name>
<dbReference type="EMBL" id="WEGJ01000021">
    <property type="protein sequence ID" value="MQY14418.1"/>
    <property type="molecule type" value="Genomic_DNA"/>
</dbReference>
<dbReference type="PROSITE" id="PS51318">
    <property type="entry name" value="TAT"/>
    <property type="match status" value="1"/>
</dbReference>
<dbReference type="Pfam" id="PF01471">
    <property type="entry name" value="PG_binding_1"/>
    <property type="match status" value="2"/>
</dbReference>
<dbReference type="InterPro" id="IPR036365">
    <property type="entry name" value="PGBD-like_sf"/>
</dbReference>
<dbReference type="InterPro" id="IPR036366">
    <property type="entry name" value="PGBDSf"/>
</dbReference>
<sequence>MTTLDDVPLLRRPGGASRRRSPAERGFALPRRTVLQAATAAGFAAMGVFSAAREAYADGYDIWTGACPSYADGHNCSPGCGPSTVYTDACATSGTYAGFHKNDGVTWTLRPNQCYSGTYDGWLWRYSSACGECGCGIERRCHDGYRNTGSGWVKSICRYTTECDCPGSVTWPTIANGATGPDVYAVQFLVTYRGFSTTADGIFGAKTETAVEKFQTANGLSPTGSVGAATWPVLVVTVRRGDINTAVRAAQWELNKHGYGLTVDGNFGTLTDTAVRGFQSANGLSVDGVVGPNTWRALTGTV</sequence>
<feature type="region of interest" description="Disordered" evidence="1">
    <location>
        <begin position="1"/>
        <end position="25"/>
    </location>
</feature>
<evidence type="ECO:0000313" key="3">
    <source>
        <dbReference type="EMBL" id="MQY14418.1"/>
    </source>
</evidence>
<dbReference type="InterPro" id="IPR002477">
    <property type="entry name" value="Peptidoglycan-bd-like"/>
</dbReference>
<dbReference type="SUPFAM" id="SSF47090">
    <property type="entry name" value="PGBD-like"/>
    <property type="match status" value="2"/>
</dbReference>
<keyword evidence="4" id="KW-1185">Reference proteome</keyword>
<dbReference type="OrthoDB" id="5620138at2"/>
<protein>
    <recommendedName>
        <fullName evidence="2">Peptidoglycan binding-like domain-containing protein</fullName>
    </recommendedName>
</protein>
<dbReference type="Proteomes" id="UP000466345">
    <property type="component" value="Unassembled WGS sequence"/>
</dbReference>
<dbReference type="AlphaFoldDB" id="A0A7K0CLP9"/>